<accession>A0A4P6K115</accession>
<keyword evidence="1" id="KW-0472">Membrane</keyword>
<evidence type="ECO:0000313" key="3">
    <source>
        <dbReference type="Proteomes" id="UP000290365"/>
    </source>
</evidence>
<keyword evidence="3" id="KW-1185">Reference proteome</keyword>
<dbReference type="EMBL" id="CP035758">
    <property type="protein sequence ID" value="QBD81888.1"/>
    <property type="molecule type" value="Genomic_DNA"/>
</dbReference>
<keyword evidence="1" id="KW-1133">Transmembrane helix</keyword>
<reference evidence="2 3" key="1">
    <citation type="submission" date="2019-01" db="EMBL/GenBank/DDBJ databases">
        <title>Ktedonosporobacter rubrisoli SCAWS-G2.</title>
        <authorList>
            <person name="Huang Y."/>
            <person name="Yan B."/>
        </authorList>
    </citation>
    <scope>NUCLEOTIDE SEQUENCE [LARGE SCALE GENOMIC DNA]</scope>
    <source>
        <strain evidence="2 3">SCAWS-G2</strain>
    </source>
</reference>
<dbReference type="KEGG" id="kbs:EPA93_40300"/>
<proteinExistence type="predicted"/>
<evidence type="ECO:0000313" key="2">
    <source>
        <dbReference type="EMBL" id="QBD81888.1"/>
    </source>
</evidence>
<evidence type="ECO:0000256" key="1">
    <source>
        <dbReference type="SAM" id="Phobius"/>
    </source>
</evidence>
<sequence>MATHPEKKSRRWLLLLLIVPFIFTLWPPFYNYRTPEIAGFPFFYWFQLLWIIITAIITAVVYFAGA</sequence>
<feature type="transmembrane region" description="Helical" evidence="1">
    <location>
        <begin position="42"/>
        <end position="64"/>
    </location>
</feature>
<protein>
    <submittedName>
        <fullName evidence="2">DUF3311 domain-containing protein</fullName>
    </submittedName>
</protein>
<gene>
    <name evidence="2" type="ORF">EPA93_40300</name>
</gene>
<dbReference type="RefSeq" id="WP_129892949.1">
    <property type="nucleotide sequence ID" value="NZ_CP035758.1"/>
</dbReference>
<dbReference type="InterPro" id="IPR021741">
    <property type="entry name" value="DUF3311"/>
</dbReference>
<keyword evidence="1" id="KW-0812">Transmembrane</keyword>
<dbReference type="AlphaFoldDB" id="A0A4P6K115"/>
<organism evidence="2 3">
    <name type="scientific">Ktedonosporobacter rubrisoli</name>
    <dbReference type="NCBI Taxonomy" id="2509675"/>
    <lineage>
        <taxon>Bacteria</taxon>
        <taxon>Bacillati</taxon>
        <taxon>Chloroflexota</taxon>
        <taxon>Ktedonobacteria</taxon>
        <taxon>Ktedonobacterales</taxon>
        <taxon>Ktedonosporobacteraceae</taxon>
        <taxon>Ktedonosporobacter</taxon>
    </lineage>
</organism>
<dbReference type="Pfam" id="PF11755">
    <property type="entry name" value="DUF3311"/>
    <property type="match status" value="1"/>
</dbReference>
<dbReference type="Proteomes" id="UP000290365">
    <property type="component" value="Chromosome"/>
</dbReference>
<dbReference type="OrthoDB" id="123261at2"/>
<name>A0A4P6K115_KTERU</name>
<feature type="transmembrane region" description="Helical" evidence="1">
    <location>
        <begin position="12"/>
        <end position="30"/>
    </location>
</feature>